<dbReference type="RefSeq" id="WP_146063242.1">
    <property type="nucleotide sequence ID" value="NZ_FNUS01000001.1"/>
</dbReference>
<keyword evidence="2" id="KW-1185">Reference proteome</keyword>
<proteinExistence type="predicted"/>
<evidence type="ECO:0000313" key="2">
    <source>
        <dbReference type="Proteomes" id="UP000236738"/>
    </source>
</evidence>
<dbReference type="Proteomes" id="UP000236738">
    <property type="component" value="Unassembled WGS sequence"/>
</dbReference>
<name>A0A1H5TFS2_9FLAO</name>
<dbReference type="EMBL" id="FNUS01000001">
    <property type="protein sequence ID" value="SEF61614.1"/>
    <property type="molecule type" value="Genomic_DNA"/>
</dbReference>
<organism evidence="1 2">
    <name type="scientific">Halpernia humi</name>
    <dbReference type="NCBI Taxonomy" id="493375"/>
    <lineage>
        <taxon>Bacteria</taxon>
        <taxon>Pseudomonadati</taxon>
        <taxon>Bacteroidota</taxon>
        <taxon>Flavobacteriia</taxon>
        <taxon>Flavobacteriales</taxon>
        <taxon>Weeksellaceae</taxon>
        <taxon>Chryseobacterium group</taxon>
        <taxon>Halpernia</taxon>
    </lineage>
</organism>
<gene>
    <name evidence="1" type="ORF">SAMN05421847_0459</name>
</gene>
<dbReference type="AlphaFoldDB" id="A0A1H5TFS2"/>
<evidence type="ECO:0000313" key="1">
    <source>
        <dbReference type="EMBL" id="SEF61614.1"/>
    </source>
</evidence>
<reference evidence="2" key="1">
    <citation type="submission" date="2016-10" db="EMBL/GenBank/DDBJ databases">
        <authorList>
            <person name="Varghese N."/>
            <person name="Submissions S."/>
        </authorList>
    </citation>
    <scope>NUCLEOTIDE SEQUENCE [LARGE SCALE GENOMIC DNA]</scope>
    <source>
        <strain evidence="2">DSM 21580</strain>
    </source>
</reference>
<accession>A0A1H5TFS2</accession>
<sequence length="245" mass="28229">MSTDFKTLFVHFRRNAKIMKIKKNKIGRKISSRFARMLVCFMIFCFDLIIAQQQATPSNSTFYDKNNSTLSVSENYIELGTFIKKDPIAENKTNDEHKKSFEQATIYFAEGSFIYVAKNSLDAKIVKIKPLNNHVKTAKVFTKQKKKHEKIATKNTIQKAKKSDLFLNSTKSASNFYNSKQSEIIAISISSSNYSSKKSISTVNGLTTKRIFKFSLSNLYNQRLNALKSWMFLKHYFIRPPPLIL</sequence>
<protein>
    <submittedName>
        <fullName evidence="1">Uncharacterized protein</fullName>
    </submittedName>
</protein>